<feature type="domain" description="M23ase beta-sheet core" evidence="4">
    <location>
        <begin position="297"/>
        <end position="393"/>
    </location>
</feature>
<dbReference type="CDD" id="cd12797">
    <property type="entry name" value="M23_peptidase"/>
    <property type="match status" value="1"/>
</dbReference>
<protein>
    <submittedName>
        <fullName evidence="6">Metalloendopeptidase</fullName>
    </submittedName>
</protein>
<dbReference type="SUPFAM" id="SSF51261">
    <property type="entry name" value="Duplicated hybrid motif"/>
    <property type="match status" value="1"/>
</dbReference>
<dbReference type="InterPro" id="IPR057309">
    <property type="entry name" value="PcsB_CC"/>
</dbReference>
<dbReference type="Pfam" id="PF24568">
    <property type="entry name" value="CC_PcsB"/>
    <property type="match status" value="1"/>
</dbReference>
<dbReference type="PANTHER" id="PTHR21666:SF289">
    <property type="entry name" value="L-ALA--D-GLU ENDOPEPTIDASE"/>
    <property type="match status" value="1"/>
</dbReference>
<dbReference type="EMBL" id="RHHS01000028">
    <property type="protein sequence ID" value="RNB56619.1"/>
    <property type="molecule type" value="Genomic_DNA"/>
</dbReference>
<organism evidence="6 7">
    <name type="scientific">Brevibacillus gelatini</name>
    <dbReference type="NCBI Taxonomy" id="1655277"/>
    <lineage>
        <taxon>Bacteria</taxon>
        <taxon>Bacillati</taxon>
        <taxon>Bacillota</taxon>
        <taxon>Bacilli</taxon>
        <taxon>Bacillales</taxon>
        <taxon>Paenibacillaceae</taxon>
        <taxon>Brevibacillus</taxon>
    </lineage>
</organism>
<evidence type="ECO:0000256" key="1">
    <source>
        <dbReference type="ARBA" id="ARBA00022729"/>
    </source>
</evidence>
<dbReference type="InterPro" id="IPR011055">
    <property type="entry name" value="Dup_hybrid_motif"/>
</dbReference>
<evidence type="ECO:0000256" key="2">
    <source>
        <dbReference type="SAM" id="Coils"/>
    </source>
</evidence>
<gene>
    <name evidence="6" type="ORF">EDM57_12540</name>
</gene>
<evidence type="ECO:0000313" key="7">
    <source>
        <dbReference type="Proteomes" id="UP000268829"/>
    </source>
</evidence>
<dbReference type="Pfam" id="PF01551">
    <property type="entry name" value="Peptidase_M23"/>
    <property type="match status" value="1"/>
</dbReference>
<evidence type="ECO:0000313" key="6">
    <source>
        <dbReference type="EMBL" id="RNB56619.1"/>
    </source>
</evidence>
<dbReference type="GO" id="GO:0004222">
    <property type="term" value="F:metalloendopeptidase activity"/>
    <property type="evidence" value="ECO:0007669"/>
    <property type="project" value="TreeGrafter"/>
</dbReference>
<dbReference type="Gene3D" id="6.10.250.3150">
    <property type="match status" value="1"/>
</dbReference>
<dbReference type="OrthoDB" id="9805799at2"/>
<feature type="chain" id="PRO_5039103834" evidence="3">
    <location>
        <begin position="23"/>
        <end position="398"/>
    </location>
</feature>
<evidence type="ECO:0000259" key="4">
    <source>
        <dbReference type="Pfam" id="PF01551"/>
    </source>
</evidence>
<reference evidence="6 7" key="1">
    <citation type="submission" date="2018-10" db="EMBL/GenBank/DDBJ databases">
        <title>Phylogenomics of Brevibacillus.</title>
        <authorList>
            <person name="Dunlap C."/>
        </authorList>
    </citation>
    <scope>NUCLEOTIDE SEQUENCE [LARGE SCALE GENOMIC DNA]</scope>
    <source>
        <strain evidence="6 7">DSM 100115</strain>
    </source>
</reference>
<dbReference type="RefSeq" id="WP_122905081.1">
    <property type="nucleotide sequence ID" value="NZ_RHHS01000028.1"/>
</dbReference>
<keyword evidence="1 3" id="KW-0732">Signal</keyword>
<feature type="coiled-coil region" evidence="2">
    <location>
        <begin position="178"/>
        <end position="237"/>
    </location>
</feature>
<accession>A0A3M8AZK4</accession>
<feature type="signal peptide" evidence="3">
    <location>
        <begin position="1"/>
        <end position="22"/>
    </location>
</feature>
<evidence type="ECO:0000259" key="5">
    <source>
        <dbReference type="Pfam" id="PF24568"/>
    </source>
</evidence>
<dbReference type="Gene3D" id="2.70.70.10">
    <property type="entry name" value="Glucose Permease (Domain IIA)"/>
    <property type="match status" value="1"/>
</dbReference>
<comment type="caution">
    <text evidence="6">The sequence shown here is derived from an EMBL/GenBank/DDBJ whole genome shotgun (WGS) entry which is preliminary data.</text>
</comment>
<keyword evidence="2" id="KW-0175">Coiled coil</keyword>
<feature type="domain" description="Peptidoglycan hydrolase PcsB coiled-coil" evidence="5">
    <location>
        <begin position="109"/>
        <end position="180"/>
    </location>
</feature>
<dbReference type="PANTHER" id="PTHR21666">
    <property type="entry name" value="PEPTIDASE-RELATED"/>
    <property type="match status" value="1"/>
</dbReference>
<dbReference type="InterPro" id="IPR016047">
    <property type="entry name" value="M23ase_b-sheet_dom"/>
</dbReference>
<keyword evidence="7" id="KW-1185">Reference proteome</keyword>
<evidence type="ECO:0000256" key="3">
    <source>
        <dbReference type="SAM" id="SignalP"/>
    </source>
</evidence>
<dbReference type="Proteomes" id="UP000268829">
    <property type="component" value="Unassembled WGS sequence"/>
</dbReference>
<dbReference type="AlphaFoldDB" id="A0A3M8AZK4"/>
<dbReference type="InterPro" id="IPR050570">
    <property type="entry name" value="Cell_wall_metabolism_enzyme"/>
</dbReference>
<feature type="coiled-coil region" evidence="2">
    <location>
        <begin position="52"/>
        <end position="107"/>
    </location>
</feature>
<proteinExistence type="predicted"/>
<sequence>MKTRAFIAALAFFISWSLIPYSEGLAQQESVSKIQKQLDEIRAQKRKKVQSMKNIDSQIQTIQKQSKQLDDELMVIDLRRNELQTKIDRLENRIALTKQQMVQIHKELDQVSKRIAKRESVLRARVKAMYEQGSTTYLDVIFGSKSFSDFLLRWKIIQMIVEQDTTILEAHQKDKALLRQQEEKIRASLSVIESLVEESENLKISLDQQYKKSMLVKAALKEQQAKLSDIREEEEQNLLQLITAESKKIAETRQKNKNVYSSTYSGGQLFLPLPPSSYRLTSSFGLRKDPITGKSSGHNGLDMAAPKGTDIYAAEDGVVTVASYLRGYGNVIAIKHNEEITTLYAHIREGGIMVKVGQTVKRGEKIAEVGSTGRSTGNHLHFTVYKNEQAVDPDGFLK</sequence>
<name>A0A3M8AZK4_9BACL</name>